<feature type="compositionally biased region" description="Basic and acidic residues" evidence="1">
    <location>
        <begin position="180"/>
        <end position="196"/>
    </location>
</feature>
<dbReference type="Proteomes" id="UP001165289">
    <property type="component" value="Unassembled WGS sequence"/>
</dbReference>
<feature type="compositionally biased region" description="Polar residues" evidence="1">
    <location>
        <begin position="647"/>
        <end position="679"/>
    </location>
</feature>
<feature type="region of interest" description="Disordered" evidence="1">
    <location>
        <begin position="180"/>
        <end position="271"/>
    </location>
</feature>
<sequence length="679" mass="77014">MEEQNLIFGIFSLLFVASLVLFVNLCVKLEKKKQTNLGKYGKPRSDTTESLQKLQSISAMESGTGGPVPHRHLSTTSSHYSDKRQRPFPNYTQIDRSPYSRSTSSTSPKSINSIDMSAQKPELSRYRIGSESQKVKRDNPYITSGHQRQWSMEVPHSVNSITARPSPLPNLGRPAHLSHEQLRRTEPSSHFNRENSLRSSSGSTIVSQRLGGYQHHSSPGFVTGTLPIEISTPDPSTTGSTSEMSRHKLSSSSKTIIPKYSESKAKGTPVRTARMEIESHMDSKMDDSISPYRDYKHPSDFTHFVDQNPTYNRIGTVSKSYLEDSIDILKPYYQNPRLLKRQLSYEDSNCYPPYYQPSTDSTCQLYSTQSNKNLPLRMRFPKLSNCTDIADDETEATSVCQSIYSSYTSLYQTDTEEFMIGDPQLMKLSRELESSYSTDTDHRTPLVAHYARHYTEDLIRSTRCPSNLSVSDSEISFVWQGGDLGKHEYTPNDSSPHDKRNVIFTRPTNRNKPGYTDYTGGLSFFSYVRKPSIPEETQMNEIHLQPRSMTSPSRFNNYPVFTHSPIYIPPEANNKYHKIDNISVISGNQFHTSNPSNNKSQSNENLSPIQRMPLSIDNSRSHPNLRSYKKSHSKSSDYSKSSEYSQHDNSPSNLFSRLDNSLNHDSSNRDLSISSLTHL</sequence>
<keyword evidence="4" id="KW-1185">Reference proteome</keyword>
<feature type="transmembrane region" description="Helical" evidence="2">
    <location>
        <begin position="6"/>
        <end position="27"/>
    </location>
</feature>
<evidence type="ECO:0000256" key="2">
    <source>
        <dbReference type="SAM" id="Phobius"/>
    </source>
</evidence>
<feature type="compositionally biased region" description="Polar residues" evidence="1">
    <location>
        <begin position="197"/>
        <end position="207"/>
    </location>
</feature>
<proteinExistence type="predicted"/>
<keyword evidence="2" id="KW-0812">Transmembrane</keyword>
<feature type="region of interest" description="Disordered" evidence="1">
    <location>
        <begin position="488"/>
        <end position="515"/>
    </location>
</feature>
<accession>A0AAV7JJ33</accession>
<name>A0AAV7JJ33_9METZ</name>
<organism evidence="3 4">
    <name type="scientific">Oopsacas minuta</name>
    <dbReference type="NCBI Taxonomy" id="111878"/>
    <lineage>
        <taxon>Eukaryota</taxon>
        <taxon>Metazoa</taxon>
        <taxon>Porifera</taxon>
        <taxon>Hexactinellida</taxon>
        <taxon>Hexasterophora</taxon>
        <taxon>Lyssacinosida</taxon>
        <taxon>Leucopsacidae</taxon>
        <taxon>Oopsacas</taxon>
    </lineage>
</organism>
<dbReference type="EMBL" id="JAKMXF010000330">
    <property type="protein sequence ID" value="KAI6648469.1"/>
    <property type="molecule type" value="Genomic_DNA"/>
</dbReference>
<protein>
    <submittedName>
        <fullName evidence="3">Uncharacterized protein</fullName>
    </submittedName>
</protein>
<feature type="region of interest" description="Disordered" evidence="1">
    <location>
        <begin position="614"/>
        <end position="679"/>
    </location>
</feature>
<evidence type="ECO:0000313" key="3">
    <source>
        <dbReference type="EMBL" id="KAI6648469.1"/>
    </source>
</evidence>
<feature type="region of interest" description="Disordered" evidence="1">
    <location>
        <begin position="60"/>
        <end position="115"/>
    </location>
</feature>
<evidence type="ECO:0000256" key="1">
    <source>
        <dbReference type="SAM" id="MobiDB-lite"/>
    </source>
</evidence>
<dbReference type="AlphaFoldDB" id="A0AAV7JJ33"/>
<feature type="compositionally biased region" description="Low complexity" evidence="1">
    <location>
        <begin position="231"/>
        <end position="242"/>
    </location>
</feature>
<gene>
    <name evidence="3" type="ORF">LOD99_8101</name>
</gene>
<reference evidence="3 4" key="1">
    <citation type="journal article" date="2023" name="BMC Biol.">
        <title>The compact genome of the sponge Oopsacas minuta (Hexactinellida) is lacking key metazoan core genes.</title>
        <authorList>
            <person name="Santini S."/>
            <person name="Schenkelaars Q."/>
            <person name="Jourda C."/>
            <person name="Duchesne M."/>
            <person name="Belahbib H."/>
            <person name="Rocher C."/>
            <person name="Selva M."/>
            <person name="Riesgo A."/>
            <person name="Vervoort M."/>
            <person name="Leys S.P."/>
            <person name="Kodjabachian L."/>
            <person name="Le Bivic A."/>
            <person name="Borchiellini C."/>
            <person name="Claverie J.M."/>
            <person name="Renard E."/>
        </authorList>
    </citation>
    <scope>NUCLEOTIDE SEQUENCE [LARGE SCALE GENOMIC DNA]</scope>
    <source>
        <strain evidence="3">SPO-2</strain>
    </source>
</reference>
<evidence type="ECO:0000313" key="4">
    <source>
        <dbReference type="Proteomes" id="UP001165289"/>
    </source>
</evidence>
<comment type="caution">
    <text evidence="3">The sequence shown here is derived from an EMBL/GenBank/DDBJ whole genome shotgun (WGS) entry which is preliminary data.</text>
</comment>
<keyword evidence="2" id="KW-1133">Transmembrane helix</keyword>
<feature type="compositionally biased region" description="Basic and acidic residues" evidence="1">
    <location>
        <begin position="488"/>
        <end position="501"/>
    </location>
</feature>
<keyword evidence="2" id="KW-0472">Membrane</keyword>
<feature type="compositionally biased region" description="Low complexity" evidence="1">
    <location>
        <begin position="96"/>
        <end position="114"/>
    </location>
</feature>